<organism evidence="1 2">
    <name type="scientific">Mola mola</name>
    <name type="common">Ocean sunfish</name>
    <name type="synonym">Tetraodon mola</name>
    <dbReference type="NCBI Taxonomy" id="94237"/>
    <lineage>
        <taxon>Eukaryota</taxon>
        <taxon>Metazoa</taxon>
        <taxon>Chordata</taxon>
        <taxon>Craniata</taxon>
        <taxon>Vertebrata</taxon>
        <taxon>Euteleostomi</taxon>
        <taxon>Actinopterygii</taxon>
        <taxon>Neopterygii</taxon>
        <taxon>Teleostei</taxon>
        <taxon>Neoteleostei</taxon>
        <taxon>Acanthomorphata</taxon>
        <taxon>Eupercaria</taxon>
        <taxon>Tetraodontiformes</taxon>
        <taxon>Molidae</taxon>
        <taxon>Mola</taxon>
    </lineage>
</organism>
<dbReference type="InterPro" id="IPR036397">
    <property type="entry name" value="RNaseH_sf"/>
</dbReference>
<dbReference type="GO" id="GO:0003676">
    <property type="term" value="F:nucleic acid binding"/>
    <property type="evidence" value="ECO:0007669"/>
    <property type="project" value="InterPro"/>
</dbReference>
<name>A0A3Q3VS17_MOLML</name>
<keyword evidence="2" id="KW-1185">Reference proteome</keyword>
<dbReference type="STRING" id="94237.ENSMMOP00000003948"/>
<accession>A0A3Q3VS17</accession>
<sequence length="98" mass="10770">MMLFRAVQASQKILKQKDPVMALMAYRSTPCSTTGYTPAEVMMGRKICTTLPALEKNLQQNWPSISSPVEPSFSLGGEADILSAFKRLRSPGGHSMIH</sequence>
<evidence type="ECO:0000313" key="2">
    <source>
        <dbReference type="Proteomes" id="UP000261620"/>
    </source>
</evidence>
<proteinExistence type="predicted"/>
<dbReference type="Proteomes" id="UP000261620">
    <property type="component" value="Unplaced"/>
</dbReference>
<reference evidence="1" key="2">
    <citation type="submission" date="2025-09" db="UniProtKB">
        <authorList>
            <consortium name="Ensembl"/>
        </authorList>
    </citation>
    <scope>IDENTIFICATION</scope>
</reference>
<reference evidence="1" key="1">
    <citation type="submission" date="2025-08" db="UniProtKB">
        <authorList>
            <consortium name="Ensembl"/>
        </authorList>
    </citation>
    <scope>IDENTIFICATION</scope>
</reference>
<evidence type="ECO:0000313" key="1">
    <source>
        <dbReference type="Ensembl" id="ENSMMOP00000003948.1"/>
    </source>
</evidence>
<dbReference type="AlphaFoldDB" id="A0A3Q3VS17"/>
<protein>
    <submittedName>
        <fullName evidence="1">Uncharacterized protein</fullName>
    </submittedName>
</protein>
<dbReference type="Ensembl" id="ENSMMOT00000004019.1">
    <property type="protein sequence ID" value="ENSMMOP00000003948.1"/>
    <property type="gene ID" value="ENSMMOG00000003159.1"/>
</dbReference>
<dbReference type="Gene3D" id="3.30.420.10">
    <property type="entry name" value="Ribonuclease H-like superfamily/Ribonuclease H"/>
    <property type="match status" value="1"/>
</dbReference>